<dbReference type="Pfam" id="PF09600">
    <property type="entry name" value="Cyd_oper_YbgE"/>
    <property type="match status" value="1"/>
</dbReference>
<organism evidence="2 5">
    <name type="scientific">Ectopseudomonas oleovorans</name>
    <name type="common">Pseudomonas oleovorans</name>
    <dbReference type="NCBI Taxonomy" id="301"/>
    <lineage>
        <taxon>Bacteria</taxon>
        <taxon>Pseudomonadati</taxon>
        <taxon>Pseudomonadota</taxon>
        <taxon>Gammaproteobacteria</taxon>
        <taxon>Pseudomonadales</taxon>
        <taxon>Pseudomonadaceae</taxon>
        <taxon>Ectopseudomonas</taxon>
    </lineage>
</organism>
<evidence type="ECO:0000313" key="4">
    <source>
        <dbReference type="Proteomes" id="UP000254084"/>
    </source>
</evidence>
<dbReference type="Proteomes" id="UP000255303">
    <property type="component" value="Unassembled WGS sequence"/>
</dbReference>
<feature type="transmembrane region" description="Helical" evidence="1">
    <location>
        <begin position="71"/>
        <end position="96"/>
    </location>
</feature>
<sequence>MANMSDIALSERTPLRALSWLLATPLALLLLIHPGAMLDSQGRYSHSLLMLVMWGVSNAFIHGVGFAPRHWLWRAIFSPWLGWGLCGLGYTLLYLARTA</sequence>
<keyword evidence="1" id="KW-0472">Membrane</keyword>
<dbReference type="EMBL" id="UGUW01000004">
    <property type="protein sequence ID" value="SUD60682.1"/>
    <property type="molecule type" value="Genomic_DNA"/>
</dbReference>
<dbReference type="AlphaFoldDB" id="A0A061CV10"/>
<evidence type="ECO:0000313" key="5">
    <source>
        <dbReference type="Proteomes" id="UP000255303"/>
    </source>
</evidence>
<dbReference type="InterPro" id="IPR011846">
    <property type="entry name" value="Cyd_oper_YbgE"/>
</dbReference>
<feature type="transmembrane region" description="Helical" evidence="1">
    <location>
        <begin position="17"/>
        <end position="36"/>
    </location>
</feature>
<name>A0A061CV10_ECTOL</name>
<gene>
    <name evidence="2" type="ORF">NCTC10692_03488</name>
    <name evidence="3" type="ORF">NCTC10860_03029</name>
</gene>
<keyword evidence="1" id="KW-0812">Transmembrane</keyword>
<protein>
    <submittedName>
        <fullName evidence="2">Memnrane protein</fullName>
    </submittedName>
</protein>
<dbReference type="EMBL" id="UGUV01000002">
    <property type="protein sequence ID" value="SUD52981.1"/>
    <property type="molecule type" value="Genomic_DNA"/>
</dbReference>
<evidence type="ECO:0000313" key="3">
    <source>
        <dbReference type="EMBL" id="SUD60682.1"/>
    </source>
</evidence>
<accession>A0A061CV10</accession>
<dbReference type="Proteomes" id="UP000254084">
    <property type="component" value="Unassembled WGS sequence"/>
</dbReference>
<evidence type="ECO:0000256" key="1">
    <source>
        <dbReference type="SAM" id="Phobius"/>
    </source>
</evidence>
<proteinExistence type="predicted"/>
<feature type="transmembrane region" description="Helical" evidence="1">
    <location>
        <begin position="48"/>
        <end position="65"/>
    </location>
</feature>
<reference evidence="4 5" key="1">
    <citation type="submission" date="2018-06" db="EMBL/GenBank/DDBJ databases">
        <authorList>
            <consortium name="Pathogen Informatics"/>
            <person name="Doyle S."/>
        </authorList>
    </citation>
    <scope>NUCLEOTIDE SEQUENCE [LARGE SCALE GENOMIC DNA]</scope>
    <source>
        <strain evidence="2 5">NCTC10692</strain>
        <strain evidence="3 4">NCTC10860</strain>
    </source>
</reference>
<evidence type="ECO:0000313" key="2">
    <source>
        <dbReference type="EMBL" id="SUD52981.1"/>
    </source>
</evidence>
<keyword evidence="1" id="KW-1133">Transmembrane helix</keyword>
<accession>A0A379JXR7</accession>
<dbReference type="RefSeq" id="WP_003460904.1">
    <property type="nucleotide sequence ID" value="NZ_FNZC01000074.1"/>
</dbReference>